<keyword evidence="8" id="KW-1185">Reference proteome</keyword>
<keyword evidence="4" id="KW-0406">Ion transport</keyword>
<keyword evidence="2" id="KW-0677">Repeat</keyword>
<evidence type="ECO:0000256" key="7">
    <source>
        <dbReference type="SAM" id="Phobius"/>
    </source>
</evidence>
<dbReference type="InterPro" id="IPR052076">
    <property type="entry name" value="TRP_cation_channel"/>
</dbReference>
<reference evidence="9" key="1">
    <citation type="submission" date="2025-08" db="UniProtKB">
        <authorList>
            <consortium name="RefSeq"/>
        </authorList>
    </citation>
    <scope>IDENTIFICATION</scope>
    <source>
        <tissue evidence="9">Gonads</tissue>
    </source>
</reference>
<dbReference type="InterPro" id="IPR036770">
    <property type="entry name" value="Ankyrin_rpt-contain_sf"/>
</dbReference>
<evidence type="ECO:0000313" key="9">
    <source>
        <dbReference type="RefSeq" id="XP_030758861.1"/>
    </source>
</evidence>
<dbReference type="Gene3D" id="1.25.40.20">
    <property type="entry name" value="Ankyrin repeat-containing domain"/>
    <property type="match status" value="1"/>
</dbReference>
<evidence type="ECO:0000256" key="2">
    <source>
        <dbReference type="ARBA" id="ARBA00022737"/>
    </source>
</evidence>
<feature type="transmembrane region" description="Helical" evidence="7">
    <location>
        <begin position="735"/>
        <end position="762"/>
    </location>
</feature>
<evidence type="ECO:0000256" key="3">
    <source>
        <dbReference type="ARBA" id="ARBA00023043"/>
    </source>
</evidence>
<keyword evidence="7" id="KW-0472">Membrane</keyword>
<evidence type="ECO:0000256" key="4">
    <source>
        <dbReference type="ARBA" id="ARBA00023065"/>
    </source>
</evidence>
<accession>A0A6J2Y6L6</accession>
<proteinExistence type="predicted"/>
<protein>
    <submittedName>
        <fullName evidence="9">Uncharacterized protein LOC115884434</fullName>
    </submittedName>
</protein>
<feature type="transmembrane region" description="Helical" evidence="7">
    <location>
        <begin position="640"/>
        <end position="658"/>
    </location>
</feature>
<sequence length="885" mass="104589">MEEKDILLEVYPEKQVSIDMSDGLLKEVLKNNVEHLFPLLTEEDIKRKYKEFKGHNIITIACIRSEVTEQTLEKLLEYVFDRFPQIDLTNEKWYYWEPIHYAAHIVDYNKLKTILNSPYKDRINVLSVFSENALHVLLEYGKRSKSFNVDFSNGWEKKTCRVISEEKDNLVRCAKALINAGIDVNHKNIWNESPIIIALRYRFLRVLNVLQYQPNIDIDSCKDLVLNKTARDIMKENDIDVNGIPFSAAVFNDPRNLLFTLLKSNNEDRFLRYNNEDIRKYSNFIDGEKETTTSGNLLQLCLIKGFIAYQKENHSMNLNKDIMKTKMLRVFCHKGMVNSVEHLLDNDAMVKQNNRMFHYLNTFQLAVKLSYYPFLVMVFQHRSNQIQPPDILDVLKDVNRPPFDPDNYYSRHVLFLLLCKLDTFYDSCSLSINYDYVNRLNDVLDFCMENNKGNMYDEVIYLALRLGAQLCDRKDVKTDPKLELLSCEILNNHLDQCIGVDNKICYNSIVFDDENHYSEVDVVRRLYHSNKTSELLNHPVLINLIHEKWTKSKHVFYSNCILHCIFLVVLYIYMVSLQINAVSQILFCVFCSFVTFLTLMELFEMYIYSFRYFWDPMNYIDLSVLSCSIYNIYFKDERAMVTAILLYTIKVLLILGQIPRFTKYMIIFSSTKYFFEYVLFYFIQFFSFALCFFILLTPESEFNALGQIFVKLFESLFFFIGQYDGEIAHPINFPIFSRLIITLFLFCMTLILNNLLVGLIVTDMDILQKRGKLMRQLKMAKYVVRVEKFMRTFKKCSLKRLCPDTRLFHMGQQKHLQLSMDILDEEDKEYLNKIDRSKKSSTSILAALHDFIVKQVDVEPKHKQDSKEILEKLIKLEEQLKKLKL</sequence>
<feature type="transmembrane region" description="Helical" evidence="7">
    <location>
        <begin position="678"/>
        <end position="697"/>
    </location>
</feature>
<dbReference type="PANTHER" id="PTHR47143">
    <property type="entry name" value="TRANSIENT RECEPTOR POTENTIAL CATION CHANNEL PROTEIN PAINLESS"/>
    <property type="match status" value="1"/>
</dbReference>
<dbReference type="KEGG" id="soy:115884434"/>
<feature type="transmembrane region" description="Helical" evidence="7">
    <location>
        <begin position="555"/>
        <end position="573"/>
    </location>
</feature>
<keyword evidence="7" id="KW-0812">Transmembrane</keyword>
<dbReference type="GeneID" id="115884434"/>
<keyword evidence="5" id="KW-0325">Glycoprotein</keyword>
<evidence type="ECO:0000313" key="8">
    <source>
        <dbReference type="Proteomes" id="UP000504635"/>
    </source>
</evidence>
<organism evidence="8 9">
    <name type="scientific">Sitophilus oryzae</name>
    <name type="common">Rice weevil</name>
    <name type="synonym">Curculio oryzae</name>
    <dbReference type="NCBI Taxonomy" id="7048"/>
    <lineage>
        <taxon>Eukaryota</taxon>
        <taxon>Metazoa</taxon>
        <taxon>Ecdysozoa</taxon>
        <taxon>Arthropoda</taxon>
        <taxon>Hexapoda</taxon>
        <taxon>Insecta</taxon>
        <taxon>Pterygota</taxon>
        <taxon>Neoptera</taxon>
        <taxon>Endopterygota</taxon>
        <taxon>Coleoptera</taxon>
        <taxon>Polyphaga</taxon>
        <taxon>Cucujiformia</taxon>
        <taxon>Curculionidae</taxon>
        <taxon>Dryophthorinae</taxon>
        <taxon>Sitophilus</taxon>
    </lineage>
</organism>
<keyword evidence="6" id="KW-0407">Ion channel</keyword>
<dbReference type="RefSeq" id="XP_030758861.1">
    <property type="nucleotide sequence ID" value="XM_030903001.1"/>
</dbReference>
<name>A0A6J2Y6L6_SITOR</name>
<keyword evidence="3" id="KW-0040">ANK repeat</keyword>
<dbReference type="Proteomes" id="UP000504635">
    <property type="component" value="Unplaced"/>
</dbReference>
<gene>
    <name evidence="9" type="primary">LOC115884434</name>
</gene>
<feature type="transmembrane region" description="Helical" evidence="7">
    <location>
        <begin position="585"/>
        <end position="610"/>
    </location>
</feature>
<dbReference type="InParanoid" id="A0A6J2Y6L6"/>
<dbReference type="PANTHER" id="PTHR47143:SF1">
    <property type="entry name" value="ION_TRANS DOMAIN-CONTAINING PROTEIN"/>
    <property type="match status" value="1"/>
</dbReference>
<dbReference type="OrthoDB" id="6776478at2759"/>
<dbReference type="AlphaFoldDB" id="A0A6J2Y6L6"/>
<keyword evidence="7" id="KW-1133">Transmembrane helix</keyword>
<evidence type="ECO:0000256" key="1">
    <source>
        <dbReference type="ARBA" id="ARBA00022448"/>
    </source>
</evidence>
<keyword evidence="1" id="KW-0813">Transport</keyword>
<dbReference type="GO" id="GO:1902495">
    <property type="term" value="C:transmembrane transporter complex"/>
    <property type="evidence" value="ECO:0007669"/>
    <property type="project" value="TreeGrafter"/>
</dbReference>
<dbReference type="GO" id="GO:0005216">
    <property type="term" value="F:monoatomic ion channel activity"/>
    <property type="evidence" value="ECO:0007669"/>
    <property type="project" value="InterPro"/>
</dbReference>
<dbReference type="SUPFAM" id="SSF48403">
    <property type="entry name" value="Ankyrin repeat"/>
    <property type="match status" value="1"/>
</dbReference>
<evidence type="ECO:0000256" key="5">
    <source>
        <dbReference type="ARBA" id="ARBA00023180"/>
    </source>
</evidence>
<evidence type="ECO:0000256" key="6">
    <source>
        <dbReference type="ARBA" id="ARBA00023303"/>
    </source>
</evidence>